<feature type="region of interest" description="Disordered" evidence="1">
    <location>
        <begin position="169"/>
        <end position="188"/>
    </location>
</feature>
<protein>
    <submittedName>
        <fullName evidence="2">Uncharacterized protein</fullName>
    </submittedName>
</protein>
<dbReference type="HOGENOM" id="CLU_1441214_0_0_1"/>
<evidence type="ECO:0000313" key="2">
    <source>
        <dbReference type="EMBL" id="KIM39298.1"/>
    </source>
</evidence>
<gene>
    <name evidence="2" type="ORF">M413DRAFT_29465</name>
</gene>
<evidence type="ECO:0000256" key="1">
    <source>
        <dbReference type="SAM" id="MobiDB-lite"/>
    </source>
</evidence>
<name>A0A0C2XNQ4_HEBCY</name>
<proteinExistence type="predicted"/>
<accession>A0A0C2XNQ4</accession>
<organism evidence="2 3">
    <name type="scientific">Hebeloma cylindrosporum</name>
    <dbReference type="NCBI Taxonomy" id="76867"/>
    <lineage>
        <taxon>Eukaryota</taxon>
        <taxon>Fungi</taxon>
        <taxon>Dikarya</taxon>
        <taxon>Basidiomycota</taxon>
        <taxon>Agaricomycotina</taxon>
        <taxon>Agaricomycetes</taxon>
        <taxon>Agaricomycetidae</taxon>
        <taxon>Agaricales</taxon>
        <taxon>Agaricineae</taxon>
        <taxon>Hymenogastraceae</taxon>
        <taxon>Hebeloma</taxon>
    </lineage>
</organism>
<keyword evidence="3" id="KW-1185">Reference proteome</keyword>
<sequence length="188" mass="20931">MPKIIDLITANLTSQFSKLIGGNEQSSESEVEDRQVYVKELLTELAALDTLIREHPILDSGKILDEVKNTKENLETLQLRMRTPNQDAEELRFNIQGGRDAITNMLGEYSRTTKQSLALVQSQINKIIYRDIQVGSLALQPTDRPIPNHLSRGQPKHVHGESFLKFQDSTESLASQPCHEPAAALGGS</sequence>
<evidence type="ECO:0000313" key="3">
    <source>
        <dbReference type="Proteomes" id="UP000053424"/>
    </source>
</evidence>
<dbReference type="Proteomes" id="UP000053424">
    <property type="component" value="Unassembled WGS sequence"/>
</dbReference>
<reference evidence="3" key="2">
    <citation type="submission" date="2015-01" db="EMBL/GenBank/DDBJ databases">
        <title>Evolutionary Origins and Diversification of the Mycorrhizal Mutualists.</title>
        <authorList>
            <consortium name="DOE Joint Genome Institute"/>
            <consortium name="Mycorrhizal Genomics Consortium"/>
            <person name="Kohler A."/>
            <person name="Kuo A."/>
            <person name="Nagy L.G."/>
            <person name="Floudas D."/>
            <person name="Copeland A."/>
            <person name="Barry K.W."/>
            <person name="Cichocki N."/>
            <person name="Veneault-Fourrey C."/>
            <person name="LaButti K."/>
            <person name="Lindquist E.A."/>
            <person name="Lipzen A."/>
            <person name="Lundell T."/>
            <person name="Morin E."/>
            <person name="Murat C."/>
            <person name="Riley R."/>
            <person name="Ohm R."/>
            <person name="Sun H."/>
            <person name="Tunlid A."/>
            <person name="Henrissat B."/>
            <person name="Grigoriev I.V."/>
            <person name="Hibbett D.S."/>
            <person name="Martin F."/>
        </authorList>
    </citation>
    <scope>NUCLEOTIDE SEQUENCE [LARGE SCALE GENOMIC DNA]</scope>
    <source>
        <strain evidence="3">h7</strain>
    </source>
</reference>
<dbReference type="AlphaFoldDB" id="A0A0C2XNQ4"/>
<dbReference type="EMBL" id="KN831786">
    <property type="protein sequence ID" value="KIM39298.1"/>
    <property type="molecule type" value="Genomic_DNA"/>
</dbReference>
<reference evidence="2 3" key="1">
    <citation type="submission" date="2014-04" db="EMBL/GenBank/DDBJ databases">
        <authorList>
            <consortium name="DOE Joint Genome Institute"/>
            <person name="Kuo A."/>
            <person name="Gay G."/>
            <person name="Dore J."/>
            <person name="Kohler A."/>
            <person name="Nagy L.G."/>
            <person name="Floudas D."/>
            <person name="Copeland A."/>
            <person name="Barry K.W."/>
            <person name="Cichocki N."/>
            <person name="Veneault-Fourrey C."/>
            <person name="LaButti K."/>
            <person name="Lindquist E.A."/>
            <person name="Lipzen A."/>
            <person name="Lundell T."/>
            <person name="Morin E."/>
            <person name="Murat C."/>
            <person name="Sun H."/>
            <person name="Tunlid A."/>
            <person name="Henrissat B."/>
            <person name="Grigoriev I.V."/>
            <person name="Hibbett D.S."/>
            <person name="Martin F."/>
            <person name="Nordberg H.P."/>
            <person name="Cantor M.N."/>
            <person name="Hua S.X."/>
        </authorList>
    </citation>
    <scope>NUCLEOTIDE SEQUENCE [LARGE SCALE GENOMIC DNA]</scope>
    <source>
        <strain evidence="3">h7</strain>
    </source>
</reference>